<organism evidence="1 2">
    <name type="scientific">Wickerhamomyces pijperi</name>
    <name type="common">Yeast</name>
    <name type="synonym">Pichia pijperi</name>
    <dbReference type="NCBI Taxonomy" id="599730"/>
    <lineage>
        <taxon>Eukaryota</taxon>
        <taxon>Fungi</taxon>
        <taxon>Dikarya</taxon>
        <taxon>Ascomycota</taxon>
        <taxon>Saccharomycotina</taxon>
        <taxon>Saccharomycetes</taxon>
        <taxon>Phaffomycetales</taxon>
        <taxon>Wickerhamomycetaceae</taxon>
        <taxon>Wickerhamomyces</taxon>
    </lineage>
</organism>
<reference evidence="1" key="2">
    <citation type="submission" date="2021-01" db="EMBL/GenBank/DDBJ databases">
        <authorList>
            <person name="Schikora-Tamarit M.A."/>
        </authorList>
    </citation>
    <scope>NUCLEOTIDE SEQUENCE</scope>
    <source>
        <strain evidence="1">CBS2887</strain>
    </source>
</reference>
<proteinExistence type="predicted"/>
<dbReference type="Proteomes" id="UP000774326">
    <property type="component" value="Unassembled WGS sequence"/>
</dbReference>
<reference evidence="1" key="1">
    <citation type="journal article" date="2021" name="Open Biol.">
        <title>Shared evolutionary footprints suggest mitochondrial oxidative damage underlies multiple complex I losses in fungi.</title>
        <authorList>
            <person name="Schikora-Tamarit M.A."/>
            <person name="Marcet-Houben M."/>
            <person name="Nosek J."/>
            <person name="Gabaldon T."/>
        </authorList>
    </citation>
    <scope>NUCLEOTIDE SEQUENCE</scope>
    <source>
        <strain evidence="1">CBS2887</strain>
    </source>
</reference>
<accession>A0A9P8PRN9</accession>
<name>A0A9P8PRN9_WICPI</name>
<keyword evidence="2" id="KW-1185">Reference proteome</keyword>
<evidence type="ECO:0000313" key="2">
    <source>
        <dbReference type="Proteomes" id="UP000774326"/>
    </source>
</evidence>
<evidence type="ECO:0000313" key="1">
    <source>
        <dbReference type="EMBL" id="KAH3676335.1"/>
    </source>
</evidence>
<dbReference type="AlphaFoldDB" id="A0A9P8PRN9"/>
<protein>
    <submittedName>
        <fullName evidence="1">Uncharacterized protein</fullName>
    </submittedName>
</protein>
<gene>
    <name evidence="1" type="ORF">WICPIJ_009145</name>
</gene>
<sequence length="497" mass="55522">MSPDDSQVLLVDPTIGGDRGRVQSVDGQLLEKALTAADELLLFELAVLELPLNALDTTGTAGVEENKSSRRSLLFCLTGAWLSSLMRSSKSSVLLILRCEWALFPLAFGLIKVIESEVDTTGGGILAKILDLTELDSLRRLKAAWVLDDDDLVESFKHAVKRYELRPFSCNNRRSFKYETMESSVIVTPCSSIFWLNSNSPNSPSNFKSTYLVDSLSGLFKIKERILAGLEMALPPMLTSLINVSYFQFWLGSSSSLLRMLVTFWMMYACKSFSLEFSKNLNISFTKIRMLVVSRMAKANSKALLLMDRSMSPKQRMMSCWCLCTANGSSSTTLSNKFKAMYLLLLLSLTESNWPKVLIPRILRDWSSQHVVHAVSDRLADVQRVVGEEQAQGLDGGVLEERVVDTNGVVFRNIGVEHKVLQNLNDLWEILDQFLVVFAIVTKHSHHLQGTQEDTMVCVIQQVVEVANEHVAQVWVLLKDLCSDNGGFLHQIAVVSP</sequence>
<comment type="caution">
    <text evidence="1">The sequence shown here is derived from an EMBL/GenBank/DDBJ whole genome shotgun (WGS) entry which is preliminary data.</text>
</comment>
<dbReference type="EMBL" id="JAEUBG010005289">
    <property type="protein sequence ID" value="KAH3676335.1"/>
    <property type="molecule type" value="Genomic_DNA"/>
</dbReference>